<gene>
    <name evidence="4" type="ORF">MYP_3848</name>
</gene>
<dbReference type="InterPro" id="IPR000184">
    <property type="entry name" value="Bac_surfAg_D15"/>
</dbReference>
<dbReference type="STRING" id="153721.MYP_3848"/>
<dbReference type="GO" id="GO:0019867">
    <property type="term" value="C:outer membrane"/>
    <property type="evidence" value="ECO:0007669"/>
    <property type="project" value="InterPro"/>
</dbReference>
<proteinExistence type="predicted"/>
<evidence type="ECO:0000256" key="1">
    <source>
        <dbReference type="ARBA" id="ARBA00004370"/>
    </source>
</evidence>
<dbReference type="Gene3D" id="2.40.160.50">
    <property type="entry name" value="membrane protein fhac: a member of the omp85/tpsb transporter family"/>
    <property type="match status" value="1"/>
</dbReference>
<dbReference type="Proteomes" id="UP000030185">
    <property type="component" value="Unassembled WGS sequence"/>
</dbReference>
<reference evidence="4 5" key="1">
    <citation type="submission" date="2014-09" db="EMBL/GenBank/DDBJ databases">
        <title>Sporocytophaga myxococcoides PG-01 genome sequencing.</title>
        <authorList>
            <person name="Liu L."/>
            <person name="Gao P.J."/>
            <person name="Chen G.J."/>
            <person name="Wang L.S."/>
        </authorList>
    </citation>
    <scope>NUCLEOTIDE SEQUENCE [LARGE SCALE GENOMIC DNA]</scope>
    <source>
        <strain evidence="4 5">PG-01</strain>
    </source>
</reference>
<name>A0A098LK98_9BACT</name>
<evidence type="ECO:0000313" key="5">
    <source>
        <dbReference type="Proteomes" id="UP000030185"/>
    </source>
</evidence>
<organism evidence="4 5">
    <name type="scientific">Sporocytophaga myxococcoides</name>
    <dbReference type="NCBI Taxonomy" id="153721"/>
    <lineage>
        <taxon>Bacteria</taxon>
        <taxon>Pseudomonadati</taxon>
        <taxon>Bacteroidota</taxon>
        <taxon>Cytophagia</taxon>
        <taxon>Cytophagales</taxon>
        <taxon>Cytophagaceae</taxon>
        <taxon>Sporocytophaga</taxon>
    </lineage>
</organism>
<keyword evidence="5" id="KW-1185">Reference proteome</keyword>
<sequence length="844" mass="97160">MIHQSIAQKQQPPKGILITTIPNKNYKAGFAKRILLGTHYRKEWTTPIQVKVFKADTAYGGLTPIKQGGSRQTTNLHLKDSIGRQYVIRSINKTPTRVLEDELQKTVIAKILQDQASSENPYGQLVIPPLARAAKVFYTNPKLIYIPYDSSLGIYAPTFANMLAFIEERPDEDMSHLASSGNSKNVVSTRKMFEKKFKDNDNIVDYRLFARTRLFDMLIGDWGRHDDQWRWATYDYGKGTLFKPIPRDRDHVFYKADGIIPYIGSRKWAIRNNENFSYKYKDIVGLNMSAKSLDRPLLAPLTKQDWLDIADSLKAELTDQVIEDAVKHMPENIYPLHGSEIISKLKSRRDKLGKAASKYYKLLSKDIDVTGSSKKETFIVNRLEDHNTEVTVLNSDSDTIFHRLVFGKETREIRLYGLGGDDIFNITGKRRGHSQVRVIKDEQAKELNDTTNNASFFNQYAYVSGNLGNQLMNNTKIIFMRSDARNSDSTSYDRSDYHYNLTTIRPSFQYNVDDGIFLGIGVLRKSFGFRKYPYASYQSGTINYSTRTQAFSINYFGDFKKVAGKWNLMLDALIFGPKYALNYFGMGNETEIPADTSIDYFRVRAHNFRFSPLFYKNLNTRMIFGIGPQFQYVKIEDTPDRFISTPEAETTPSDFDNNNYLGVKLFYQYNTLDNNIFPKKGIRFNTQITYYKEISRTQQFVNIAPDISFFYTPKFMRFTTFATRIGGGTNIGSFKFFQSNTLGGTTNLRGYRRTRFYGRSSFYQNIEARIKLADVNFYLFPGKVGLIVFFDYGRVWADNEKSRELHYGYGPGLFLQIHNRLAVTGTYGLGADKSYFNLQLGFLF</sequence>
<protein>
    <recommendedName>
        <fullName evidence="3">Bacterial surface antigen (D15) domain-containing protein</fullName>
    </recommendedName>
</protein>
<keyword evidence="2" id="KW-0472">Membrane</keyword>
<accession>A0A098LK98</accession>
<feature type="domain" description="Bacterial surface antigen (D15)" evidence="3">
    <location>
        <begin position="541"/>
        <end position="813"/>
    </location>
</feature>
<dbReference type="EMBL" id="BBLT01000008">
    <property type="protein sequence ID" value="GAL86618.1"/>
    <property type="molecule type" value="Genomic_DNA"/>
</dbReference>
<evidence type="ECO:0000313" key="4">
    <source>
        <dbReference type="EMBL" id="GAL86618.1"/>
    </source>
</evidence>
<dbReference type="eggNOG" id="COG4775">
    <property type="taxonomic scope" value="Bacteria"/>
</dbReference>
<comment type="caution">
    <text evidence="4">The sequence shown here is derived from an EMBL/GenBank/DDBJ whole genome shotgun (WGS) entry which is preliminary data.</text>
</comment>
<dbReference type="RefSeq" id="WP_052430342.1">
    <property type="nucleotide sequence ID" value="NZ_BBLT01000008.1"/>
</dbReference>
<evidence type="ECO:0000259" key="3">
    <source>
        <dbReference type="Pfam" id="PF01103"/>
    </source>
</evidence>
<dbReference type="OrthoDB" id="333971at2"/>
<dbReference type="Pfam" id="PF01103">
    <property type="entry name" value="Omp85"/>
    <property type="match status" value="1"/>
</dbReference>
<comment type="subcellular location">
    <subcellularLocation>
        <location evidence="1">Membrane</location>
    </subcellularLocation>
</comment>
<dbReference type="AlphaFoldDB" id="A0A098LK98"/>
<evidence type="ECO:0000256" key="2">
    <source>
        <dbReference type="ARBA" id="ARBA00023136"/>
    </source>
</evidence>